<gene>
    <name evidence="1" type="ORF">ACFSUT_28305</name>
</gene>
<reference evidence="2" key="1">
    <citation type="journal article" date="2019" name="Int. J. Syst. Evol. Microbiol.">
        <title>The Global Catalogue of Microorganisms (GCM) 10K type strain sequencing project: providing services to taxonomists for standard genome sequencing and annotation.</title>
        <authorList>
            <consortium name="The Broad Institute Genomics Platform"/>
            <consortium name="The Broad Institute Genome Sequencing Center for Infectious Disease"/>
            <person name="Wu L."/>
            <person name="Ma J."/>
        </authorList>
    </citation>
    <scope>NUCLEOTIDE SEQUENCE [LARGE SCALE GENOMIC DNA]</scope>
    <source>
        <strain evidence="2">CGMCC 4.7638</strain>
    </source>
</reference>
<sequence>MVKGSAYSKILDDLTRSRTPAQPDDADGFAAWSALVEVESTLAGLLTTTVHQGAIDRSQLDRIKRSLEQIDPPPGPLADWLYALREAVAAV</sequence>
<proteinExistence type="predicted"/>
<accession>A0ABW5I7C4</accession>
<evidence type="ECO:0000313" key="2">
    <source>
        <dbReference type="Proteomes" id="UP001597542"/>
    </source>
</evidence>
<keyword evidence="2" id="KW-1185">Reference proteome</keyword>
<dbReference type="EMBL" id="JBHUKQ010000014">
    <property type="protein sequence ID" value="MFD2484210.1"/>
    <property type="molecule type" value="Genomic_DNA"/>
</dbReference>
<dbReference type="RefSeq" id="WP_344283035.1">
    <property type="nucleotide sequence ID" value="NZ_BAAAHV010000022.1"/>
</dbReference>
<dbReference type="Proteomes" id="UP001597542">
    <property type="component" value="Unassembled WGS sequence"/>
</dbReference>
<organism evidence="1 2">
    <name type="scientific">Amycolatopsis albidoflavus</name>
    <dbReference type="NCBI Taxonomy" id="102226"/>
    <lineage>
        <taxon>Bacteria</taxon>
        <taxon>Bacillati</taxon>
        <taxon>Actinomycetota</taxon>
        <taxon>Actinomycetes</taxon>
        <taxon>Pseudonocardiales</taxon>
        <taxon>Pseudonocardiaceae</taxon>
        <taxon>Amycolatopsis</taxon>
    </lineage>
</organism>
<protein>
    <submittedName>
        <fullName evidence="1">Uncharacterized protein</fullName>
    </submittedName>
</protein>
<name>A0ABW5I7C4_9PSEU</name>
<evidence type="ECO:0000313" key="1">
    <source>
        <dbReference type="EMBL" id="MFD2484210.1"/>
    </source>
</evidence>
<comment type="caution">
    <text evidence="1">The sequence shown here is derived from an EMBL/GenBank/DDBJ whole genome shotgun (WGS) entry which is preliminary data.</text>
</comment>